<name>A0A4Q5M1L6_9BACT</name>
<proteinExistence type="inferred from homology"/>
<sequence length="239" mass="26601">MMKIIIIGATTGIGKALAELYISQGHEVTVTGRRTELLGEIQRLYPDKKIHTSAMDVADIDNARRIIQDLADKNGGFDKVIINAGVGFGKASFEEEIKTIDINVRGFVAIAQWAYQYFKSKGGGHIIGISSLAALKGSAYAPEYHASKAFISNYMQGLRLRSAKYIHHIPITDIRPGFVDTEMTKQNKGMFWVATPEKAAQQIADAIEAKKNVAYITKRYFLLAILMKLSPEWVFKKIF</sequence>
<protein>
    <submittedName>
        <fullName evidence="3">SDR family NAD(P)-dependent oxidoreductase</fullName>
    </submittedName>
</protein>
<dbReference type="PANTHER" id="PTHR44196">
    <property type="entry name" value="DEHYDROGENASE/REDUCTASE SDR FAMILY MEMBER 7B"/>
    <property type="match status" value="1"/>
</dbReference>
<evidence type="ECO:0000256" key="2">
    <source>
        <dbReference type="ARBA" id="ARBA00023002"/>
    </source>
</evidence>
<evidence type="ECO:0000313" key="4">
    <source>
        <dbReference type="Proteomes" id="UP000293162"/>
    </source>
</evidence>
<dbReference type="GO" id="GO:0016491">
    <property type="term" value="F:oxidoreductase activity"/>
    <property type="evidence" value="ECO:0007669"/>
    <property type="project" value="UniProtKB-KW"/>
</dbReference>
<keyword evidence="2" id="KW-0560">Oxidoreductase</keyword>
<keyword evidence="4" id="KW-1185">Reference proteome</keyword>
<dbReference type="OrthoDB" id="335726at2"/>
<evidence type="ECO:0000256" key="1">
    <source>
        <dbReference type="ARBA" id="ARBA00006484"/>
    </source>
</evidence>
<evidence type="ECO:0000313" key="3">
    <source>
        <dbReference type="EMBL" id="RYU96102.1"/>
    </source>
</evidence>
<dbReference type="InterPro" id="IPR036291">
    <property type="entry name" value="NAD(P)-bd_dom_sf"/>
</dbReference>
<dbReference type="PANTHER" id="PTHR44196:SF3">
    <property type="entry name" value="SHORT CHAIN DEHYDROGENASE FAMILY PROTEIN"/>
    <property type="match status" value="1"/>
</dbReference>
<dbReference type="GO" id="GO:0016020">
    <property type="term" value="C:membrane"/>
    <property type="evidence" value="ECO:0007669"/>
    <property type="project" value="TreeGrafter"/>
</dbReference>
<comment type="similarity">
    <text evidence="1">Belongs to the short-chain dehydrogenases/reductases (SDR) family.</text>
</comment>
<accession>A0A4Q5M1L6</accession>
<gene>
    <name evidence="3" type="ORF">EWM59_07790</name>
</gene>
<comment type="caution">
    <text evidence="3">The sequence shown here is derived from an EMBL/GenBank/DDBJ whole genome shotgun (WGS) entry which is preliminary data.</text>
</comment>
<dbReference type="Gene3D" id="3.40.50.720">
    <property type="entry name" value="NAD(P)-binding Rossmann-like Domain"/>
    <property type="match status" value="1"/>
</dbReference>
<reference evidence="3 4" key="1">
    <citation type="submission" date="2019-02" db="EMBL/GenBank/DDBJ databases">
        <title>Bacterial novel species Emticicia sp. 17J42-9 isolated from soil.</title>
        <authorList>
            <person name="Jung H.-Y."/>
        </authorList>
    </citation>
    <scope>NUCLEOTIDE SEQUENCE [LARGE SCALE GENOMIC DNA]</scope>
    <source>
        <strain evidence="3 4">17J42-9</strain>
    </source>
</reference>
<dbReference type="Proteomes" id="UP000293162">
    <property type="component" value="Unassembled WGS sequence"/>
</dbReference>
<dbReference type="InterPro" id="IPR002347">
    <property type="entry name" value="SDR_fam"/>
</dbReference>
<organism evidence="3 4">
    <name type="scientific">Emticicia agri</name>
    <dbReference type="NCBI Taxonomy" id="2492393"/>
    <lineage>
        <taxon>Bacteria</taxon>
        <taxon>Pseudomonadati</taxon>
        <taxon>Bacteroidota</taxon>
        <taxon>Cytophagia</taxon>
        <taxon>Cytophagales</taxon>
        <taxon>Leadbetterellaceae</taxon>
        <taxon>Emticicia</taxon>
    </lineage>
</organism>
<dbReference type="Pfam" id="PF00106">
    <property type="entry name" value="adh_short"/>
    <property type="match status" value="1"/>
</dbReference>
<dbReference type="AlphaFoldDB" id="A0A4Q5M1L6"/>
<dbReference type="PRINTS" id="PR00081">
    <property type="entry name" value="GDHRDH"/>
</dbReference>
<dbReference type="EMBL" id="SEWF01000009">
    <property type="protein sequence ID" value="RYU96102.1"/>
    <property type="molecule type" value="Genomic_DNA"/>
</dbReference>
<dbReference type="SUPFAM" id="SSF51735">
    <property type="entry name" value="NAD(P)-binding Rossmann-fold domains"/>
    <property type="match status" value="1"/>
</dbReference>